<dbReference type="InterPro" id="IPR009571">
    <property type="entry name" value="SUR7/Rim9-like_fungi"/>
</dbReference>
<dbReference type="Proteomes" id="UP000813385">
    <property type="component" value="Unassembled WGS sequence"/>
</dbReference>
<dbReference type="AlphaFoldDB" id="A0A8K0X9M8"/>
<dbReference type="EMBL" id="JAGPXD010000001">
    <property type="protein sequence ID" value="KAH7375125.1"/>
    <property type="molecule type" value="Genomic_DNA"/>
</dbReference>
<dbReference type="InterPro" id="IPR052413">
    <property type="entry name" value="SUR7_domain"/>
</dbReference>
<feature type="transmembrane region" description="Helical" evidence="1">
    <location>
        <begin position="215"/>
        <end position="238"/>
    </location>
</feature>
<dbReference type="PANTHER" id="PTHR28019:SF7">
    <property type="entry name" value="SUR7 PROTEIN"/>
    <property type="match status" value="1"/>
</dbReference>
<comment type="caution">
    <text evidence="2">The sequence shown here is derived from an EMBL/GenBank/DDBJ whole genome shotgun (WGS) entry which is preliminary data.</text>
</comment>
<gene>
    <name evidence="2" type="ORF">B0T11DRAFT_6326</name>
</gene>
<dbReference type="GO" id="GO:0005886">
    <property type="term" value="C:plasma membrane"/>
    <property type="evidence" value="ECO:0007669"/>
    <property type="project" value="InterPro"/>
</dbReference>
<proteinExistence type="predicted"/>
<dbReference type="Pfam" id="PF06687">
    <property type="entry name" value="SUR7"/>
    <property type="match status" value="1"/>
</dbReference>
<protein>
    <submittedName>
        <fullName evidence="2">Actin cortical patch SUR7/pH-response regulator pali</fullName>
    </submittedName>
</protein>
<evidence type="ECO:0000256" key="1">
    <source>
        <dbReference type="SAM" id="Phobius"/>
    </source>
</evidence>
<keyword evidence="1" id="KW-1133">Transmembrane helix</keyword>
<accession>A0A8K0X9M8</accession>
<organism evidence="2 3">
    <name type="scientific">Plectosphaerella cucumerina</name>
    <dbReference type="NCBI Taxonomy" id="40658"/>
    <lineage>
        <taxon>Eukaryota</taxon>
        <taxon>Fungi</taxon>
        <taxon>Dikarya</taxon>
        <taxon>Ascomycota</taxon>
        <taxon>Pezizomycotina</taxon>
        <taxon>Sordariomycetes</taxon>
        <taxon>Hypocreomycetidae</taxon>
        <taxon>Glomerellales</taxon>
        <taxon>Plectosphaerellaceae</taxon>
        <taxon>Plectosphaerella</taxon>
    </lineage>
</organism>
<evidence type="ECO:0000313" key="3">
    <source>
        <dbReference type="Proteomes" id="UP000813385"/>
    </source>
</evidence>
<feature type="transmembrane region" description="Helical" evidence="1">
    <location>
        <begin position="175"/>
        <end position="203"/>
    </location>
</feature>
<feature type="transmembrane region" description="Helical" evidence="1">
    <location>
        <begin position="258"/>
        <end position="284"/>
    </location>
</feature>
<dbReference type="GO" id="GO:0031505">
    <property type="term" value="P:fungal-type cell wall organization"/>
    <property type="evidence" value="ECO:0007669"/>
    <property type="project" value="TreeGrafter"/>
</dbReference>
<keyword evidence="1" id="KW-0812">Transmembrane</keyword>
<dbReference type="OrthoDB" id="4159154at2759"/>
<name>A0A8K0X9M8_9PEZI</name>
<evidence type="ECO:0000313" key="2">
    <source>
        <dbReference type="EMBL" id="KAH7375125.1"/>
    </source>
</evidence>
<keyword evidence="3" id="KW-1185">Reference proteome</keyword>
<feature type="transmembrane region" description="Helical" evidence="1">
    <location>
        <begin position="7"/>
        <end position="27"/>
    </location>
</feature>
<reference evidence="2" key="1">
    <citation type="journal article" date="2021" name="Nat. Commun.">
        <title>Genetic determinants of endophytism in the Arabidopsis root mycobiome.</title>
        <authorList>
            <person name="Mesny F."/>
            <person name="Miyauchi S."/>
            <person name="Thiergart T."/>
            <person name="Pickel B."/>
            <person name="Atanasova L."/>
            <person name="Karlsson M."/>
            <person name="Huettel B."/>
            <person name="Barry K.W."/>
            <person name="Haridas S."/>
            <person name="Chen C."/>
            <person name="Bauer D."/>
            <person name="Andreopoulos W."/>
            <person name="Pangilinan J."/>
            <person name="LaButti K."/>
            <person name="Riley R."/>
            <person name="Lipzen A."/>
            <person name="Clum A."/>
            <person name="Drula E."/>
            <person name="Henrissat B."/>
            <person name="Kohler A."/>
            <person name="Grigoriev I.V."/>
            <person name="Martin F.M."/>
            <person name="Hacquard S."/>
        </authorList>
    </citation>
    <scope>NUCLEOTIDE SEQUENCE</scope>
    <source>
        <strain evidence="2">MPI-CAGE-AT-0016</strain>
    </source>
</reference>
<keyword evidence="1" id="KW-0472">Membrane</keyword>
<sequence length="303" mass="33449">MLGRLSVLIPWALCTVSFILSFLLLFAGHKEGFLEEYALIRFNTSTLGYDLVPTSDETEDRGGLGGFIDDLQDGAADFLNDIGNDIADRLADELGISQWYSVHLMTLCRGEFEPNATDPSLDYNVTSCTRSSPDNRVNLTELIDNELQAGPLHISLAEINWPSQVDDAISTVNDVLLAIFILYCLAIGFSGLAMITALAALFLDPRRRAVTLVNFTLVFLAFIVLLGASIGVTVGGRIGEDKINEHGDDIGISAERGMGFLAFSWAAFGTITVALLYWLVMFCVDRREKKRYRHSYHGQKGWH</sequence>
<dbReference type="GO" id="GO:0051285">
    <property type="term" value="C:cell cortex of cell tip"/>
    <property type="evidence" value="ECO:0007669"/>
    <property type="project" value="TreeGrafter"/>
</dbReference>
<dbReference type="PANTHER" id="PTHR28019">
    <property type="entry name" value="CELL MEMBRANE PROTEIN YLR413W-RELATED"/>
    <property type="match status" value="1"/>
</dbReference>